<evidence type="ECO:0000313" key="4">
    <source>
        <dbReference type="Proteomes" id="UP001531129"/>
    </source>
</evidence>
<evidence type="ECO:0000259" key="2">
    <source>
        <dbReference type="PROSITE" id="PS50234"/>
    </source>
</evidence>
<gene>
    <name evidence="3" type="ORF">V8Q02_31800</name>
</gene>
<feature type="domain" description="VWFA" evidence="2">
    <location>
        <begin position="211"/>
        <end position="421"/>
    </location>
</feature>
<dbReference type="InterPro" id="IPR002035">
    <property type="entry name" value="VWF_A"/>
</dbReference>
<organism evidence="3 4">
    <name type="scientific">Rhizobium aouanii</name>
    <dbReference type="NCBI Taxonomy" id="3118145"/>
    <lineage>
        <taxon>Bacteria</taxon>
        <taxon>Pseudomonadati</taxon>
        <taxon>Pseudomonadota</taxon>
        <taxon>Alphaproteobacteria</taxon>
        <taxon>Hyphomicrobiales</taxon>
        <taxon>Rhizobiaceae</taxon>
        <taxon>Rhizobium/Agrobacterium group</taxon>
        <taxon>Rhizobium</taxon>
    </lineage>
</organism>
<dbReference type="Gene3D" id="3.40.50.410">
    <property type="entry name" value="von Willebrand factor, type A domain"/>
    <property type="match status" value="1"/>
</dbReference>
<keyword evidence="1" id="KW-0732">Signal</keyword>
<dbReference type="PANTHER" id="PTHR47763">
    <property type="entry name" value="ALPHA-PROTEIN KINASE VWKA"/>
    <property type="match status" value="1"/>
</dbReference>
<dbReference type="Proteomes" id="UP001531129">
    <property type="component" value="Unassembled WGS sequence"/>
</dbReference>
<dbReference type="EMBL" id="JBAMYC010000026">
    <property type="protein sequence ID" value="MEI1252548.1"/>
    <property type="molecule type" value="Genomic_DNA"/>
</dbReference>
<feature type="signal peptide" evidence="1">
    <location>
        <begin position="1"/>
        <end position="31"/>
    </location>
</feature>
<dbReference type="InterPro" id="IPR036465">
    <property type="entry name" value="vWFA_dom_sf"/>
</dbReference>
<dbReference type="PANTHER" id="PTHR47763:SF1">
    <property type="entry name" value="DUF659 DOMAIN-CONTAINING PROTEIN"/>
    <property type="match status" value="1"/>
</dbReference>
<dbReference type="SUPFAM" id="SSF53300">
    <property type="entry name" value="vWA-like"/>
    <property type="match status" value="1"/>
</dbReference>
<dbReference type="CDD" id="cd00198">
    <property type="entry name" value="vWFA"/>
    <property type="match status" value="1"/>
</dbReference>
<proteinExistence type="predicted"/>
<accession>A0ABU8CWE9</accession>
<dbReference type="PROSITE" id="PS50234">
    <property type="entry name" value="VWFA"/>
    <property type="match status" value="1"/>
</dbReference>
<dbReference type="Pfam" id="PF00092">
    <property type="entry name" value="VWA"/>
    <property type="match status" value="1"/>
</dbReference>
<evidence type="ECO:0000313" key="3">
    <source>
        <dbReference type="EMBL" id="MEI1252548.1"/>
    </source>
</evidence>
<evidence type="ECO:0000256" key="1">
    <source>
        <dbReference type="SAM" id="SignalP"/>
    </source>
</evidence>
<dbReference type="InterPro" id="IPR052969">
    <property type="entry name" value="Thr-specific_kinase-like"/>
</dbReference>
<sequence>MITRILLAFCLLSPGLLLSLPLAFDPVPALADQPSRAALPMPGKTTLYQRVITKPAGVMRKEPRADGDVVEAKVPTFSVFYIYAERDGFVELGSNSHGETKGWMARDSVVDWKQSIVVAFNNRADAGRDRQSFYADKAQLEHALSSGGRSAEGVIAREPENAIDIAQNFYLLPILGHESTYLPGDSEGNLLEVASVTEDTENRDDRDFKAAVVFVIDTTVSMDPYIEQTKQAVQQISQTLENSDLAGKFSFGLVGFRQSERTNPGIGYHVRNFLPLSSHSGAAEFITKIDQMKVASRPTEGFDEDSIGGIDLAIKDNDWRDFKARYLILITDAGPRSPELGDNYAQMLSVGELAGNLRANKIRAQILHLKTPAGASDHASAEAKYREVSAMDGSAYARYTSVRNGDLHAFRSEIDVVASEILGTSRDIAANREITEPEAQDVSTSANIRRAARAFQLEYVGSREGESAPPFYRAWTVDRAFNDFRRQALDVRILLTKNQLSTMTENLREIVERANRPGELLDANRFFQDIQDLALRTSNDPTQLNENRTLGNAIAEYLDDLPYKSQTTALTMQDWVSAGATEQRDIMHALNSKLEFYERVHNNPDLWFALHEDAAPGEYVTTMSLDRMP</sequence>
<dbReference type="RefSeq" id="WP_264399553.1">
    <property type="nucleotide sequence ID" value="NZ_JBAMYB010000024.1"/>
</dbReference>
<protein>
    <submittedName>
        <fullName evidence="3">VWA domain-containing protein</fullName>
    </submittedName>
</protein>
<feature type="chain" id="PRO_5045294006" evidence="1">
    <location>
        <begin position="32"/>
        <end position="629"/>
    </location>
</feature>
<name>A0ABU8CWE9_9HYPH</name>
<keyword evidence="4" id="KW-1185">Reference proteome</keyword>
<comment type="caution">
    <text evidence="3">The sequence shown here is derived from an EMBL/GenBank/DDBJ whole genome shotgun (WGS) entry which is preliminary data.</text>
</comment>
<reference evidence="3 4" key="1">
    <citation type="submission" date="2024-01" db="EMBL/GenBank/DDBJ databases">
        <title>Draft genome sequences of three bacterial strains isolated from Acacia saligna represent a potential new species within the genus Rhizobium.</title>
        <authorList>
            <person name="Tambong J.T."/>
            <person name="Mnasri B."/>
        </authorList>
    </citation>
    <scope>NUCLEOTIDE SEQUENCE [LARGE SCALE GENOMIC DNA]</scope>
    <source>
        <strain evidence="3 4">1AS12I</strain>
    </source>
</reference>
<dbReference type="SMART" id="SM00327">
    <property type="entry name" value="VWA"/>
    <property type="match status" value="1"/>
</dbReference>